<comment type="caution">
    <text evidence="1">The sequence shown here is derived from an EMBL/GenBank/DDBJ whole genome shotgun (WGS) entry which is preliminary data.</text>
</comment>
<organism evidence="1 2">
    <name type="scientific">Roseivirga seohaensis subsp. aquiponti</name>
    <dbReference type="NCBI Taxonomy" id="1566026"/>
    <lineage>
        <taxon>Bacteria</taxon>
        <taxon>Pseudomonadati</taxon>
        <taxon>Bacteroidota</taxon>
        <taxon>Cytophagia</taxon>
        <taxon>Cytophagales</taxon>
        <taxon>Roseivirgaceae</taxon>
        <taxon>Roseivirga</taxon>
    </lineage>
</organism>
<evidence type="ECO:0000313" key="1">
    <source>
        <dbReference type="EMBL" id="KOF03477.1"/>
    </source>
</evidence>
<reference evidence="2" key="1">
    <citation type="submission" date="2014-11" db="EMBL/GenBank/DDBJ databases">
        <title>Genome sequencing of Roseivirga sp. D-25.</title>
        <authorList>
            <person name="Selvaratnam C."/>
            <person name="Thevarajoo S."/>
            <person name="Goh K.M."/>
            <person name="Eee R."/>
            <person name="Chan K.-G."/>
            <person name="Chong C.S."/>
        </authorList>
    </citation>
    <scope>NUCLEOTIDE SEQUENCE [LARGE SCALE GENOMIC DNA]</scope>
    <source>
        <strain evidence="2">D-25</strain>
    </source>
</reference>
<dbReference type="PATRIC" id="fig|1566026.4.peg.3073"/>
<proteinExistence type="predicted"/>
<protein>
    <submittedName>
        <fullName evidence="1">Uncharacterized protein</fullName>
    </submittedName>
</protein>
<evidence type="ECO:0000313" key="2">
    <source>
        <dbReference type="Proteomes" id="UP000036908"/>
    </source>
</evidence>
<accession>A0A0L8AMN3</accession>
<gene>
    <name evidence="1" type="ORF">OB69_06230</name>
</gene>
<dbReference type="EMBL" id="JSVA01000007">
    <property type="protein sequence ID" value="KOF03477.1"/>
    <property type="molecule type" value="Genomic_DNA"/>
</dbReference>
<dbReference type="OrthoDB" id="982754at2"/>
<dbReference type="RefSeq" id="WP_053222841.1">
    <property type="nucleotide sequence ID" value="NZ_JSVA01000007.1"/>
</dbReference>
<keyword evidence="2" id="KW-1185">Reference proteome</keyword>
<sequence length="126" mass="14571">MKKIKIHICNNKRAWFTPKGRLWHVEDKGVQLSYRTIEEMLRTHPEFASIPEIQASVDRRIEKAKRKKDYLVRKESKRIELEATPKIKTEKMVTCYYCFGTGETGLGMPCTNCKGKGGYLVTAKGF</sequence>
<dbReference type="AlphaFoldDB" id="A0A0L8AMN3"/>
<name>A0A0L8AMN3_9BACT</name>
<dbReference type="Proteomes" id="UP000036908">
    <property type="component" value="Unassembled WGS sequence"/>
</dbReference>